<dbReference type="GO" id="GO:0000179">
    <property type="term" value="F:rRNA (adenine-N6,N6-)-dimethyltransferase activity"/>
    <property type="evidence" value="ECO:0007669"/>
    <property type="project" value="InterPro"/>
</dbReference>
<organism evidence="4 5">
    <name type="scientific">Meiothermus granaticius NBRC 107808</name>
    <dbReference type="NCBI Taxonomy" id="1227551"/>
    <lineage>
        <taxon>Bacteria</taxon>
        <taxon>Thermotogati</taxon>
        <taxon>Deinococcota</taxon>
        <taxon>Deinococci</taxon>
        <taxon>Thermales</taxon>
        <taxon>Thermaceae</taxon>
        <taxon>Meiothermus</taxon>
    </lineage>
</organism>
<keyword evidence="5" id="KW-1185">Reference proteome</keyword>
<dbReference type="PROSITE" id="PS01131">
    <property type="entry name" value="RRNA_A_DIMETH"/>
    <property type="match status" value="1"/>
</dbReference>
<sequence>MDSVTLAAYHRLHPIPVPGGELYLKAGARGYGDPQYELLAQRLEPHGEAALDLNPGIGVISQALQASGLSTTAIEPSRAALRCLEQGLGTKVRILRGLPWEAPPDSSDTVGLVLPANRGTRYVELSLLGAARALRPGGRLWISGSKDRGFERYFKWAQELLGYGVLLERRGAVRVAVLEKERPTPPLGRVWEGFEAEVYGKRFAFRHLPGVFSAGHLDPGSQMLLEHLPPELDSVLDLGGGYGALSLPLIDRARAVTLVEDDWASVLSAEASLQANALAASVYHSDVDEALPEGQKFAILLANPPFHVGGLVVLETARAFLEAAQARLERGGRFYLVANRFLPYEPLLAEGFAHVRTLAEGKYKVLLAY</sequence>
<dbReference type="Proteomes" id="UP000266178">
    <property type="component" value="Unassembled WGS sequence"/>
</dbReference>
<reference evidence="4 5" key="1">
    <citation type="submission" date="2018-08" db="EMBL/GenBank/DDBJ databases">
        <title>Meiothermus granaticius genome AF-68 sequencing project.</title>
        <authorList>
            <person name="Da Costa M.S."/>
            <person name="Albuquerque L."/>
            <person name="Raposo P."/>
            <person name="Froufe H.J.C."/>
            <person name="Barroso C.S."/>
            <person name="Egas C."/>
        </authorList>
    </citation>
    <scope>NUCLEOTIDE SEQUENCE [LARGE SCALE GENOMIC DNA]</scope>
    <source>
        <strain evidence="4 5">AF-68</strain>
    </source>
</reference>
<evidence type="ECO:0000313" key="5">
    <source>
        <dbReference type="Proteomes" id="UP000266178"/>
    </source>
</evidence>
<dbReference type="InterPro" id="IPR007848">
    <property type="entry name" value="Small_mtfrase_dom"/>
</dbReference>
<dbReference type="Pfam" id="PF05175">
    <property type="entry name" value="MTS"/>
    <property type="match status" value="1"/>
</dbReference>
<feature type="domain" description="Methyltransferase small" evidence="3">
    <location>
        <begin position="204"/>
        <end position="366"/>
    </location>
</feature>
<comment type="caution">
    <text evidence="4">The sequence shown here is derived from an EMBL/GenBank/DDBJ whole genome shotgun (WGS) entry which is preliminary data.</text>
</comment>
<dbReference type="InterPro" id="IPR029063">
    <property type="entry name" value="SAM-dependent_MTases_sf"/>
</dbReference>
<name>A0A399FAJ6_9DEIN</name>
<dbReference type="PANTHER" id="PTHR47816:SF4">
    <property type="entry name" value="RIBOSOMAL RNA SMALL SUBUNIT METHYLTRANSFERASE C"/>
    <property type="match status" value="1"/>
</dbReference>
<dbReference type="EC" id="2.1.1.172" evidence="4"/>
<protein>
    <submittedName>
        <fullName evidence="4">Ribosomal RNA small subunit methyltransferase C</fullName>
        <ecNumber evidence="4">2.1.1.172</ecNumber>
    </submittedName>
</protein>
<evidence type="ECO:0000256" key="2">
    <source>
        <dbReference type="ARBA" id="ARBA00022679"/>
    </source>
</evidence>
<gene>
    <name evidence="4" type="primary">rsmC</name>
    <name evidence="4" type="ORF">Mgrana_00493</name>
</gene>
<dbReference type="RefSeq" id="WP_186813109.1">
    <property type="nucleotide sequence ID" value="NZ_BJXM01000007.1"/>
</dbReference>
<accession>A0A399FAJ6</accession>
<keyword evidence="1 4" id="KW-0489">Methyltransferase</keyword>
<dbReference type="CDD" id="cd02440">
    <property type="entry name" value="AdoMet_MTases"/>
    <property type="match status" value="2"/>
</dbReference>
<evidence type="ECO:0000313" key="4">
    <source>
        <dbReference type="EMBL" id="RIH93667.1"/>
    </source>
</evidence>
<dbReference type="AlphaFoldDB" id="A0A399FAJ6"/>
<dbReference type="Gene3D" id="3.40.50.150">
    <property type="entry name" value="Vaccinia Virus protein VP39"/>
    <property type="match status" value="2"/>
</dbReference>
<dbReference type="SUPFAM" id="SSF53335">
    <property type="entry name" value="S-adenosyl-L-methionine-dependent methyltransferases"/>
    <property type="match status" value="2"/>
</dbReference>
<dbReference type="PANTHER" id="PTHR47816">
    <property type="entry name" value="RIBOSOMAL RNA SMALL SUBUNIT METHYLTRANSFERASE C"/>
    <property type="match status" value="1"/>
</dbReference>
<evidence type="ECO:0000259" key="3">
    <source>
        <dbReference type="Pfam" id="PF05175"/>
    </source>
</evidence>
<dbReference type="GO" id="GO:0052914">
    <property type="term" value="F:16S rRNA (guanine(1207)-N(2))-methyltransferase activity"/>
    <property type="evidence" value="ECO:0007669"/>
    <property type="project" value="UniProtKB-EC"/>
</dbReference>
<proteinExistence type="predicted"/>
<evidence type="ECO:0000256" key="1">
    <source>
        <dbReference type="ARBA" id="ARBA00022603"/>
    </source>
</evidence>
<dbReference type="InterPro" id="IPR046977">
    <property type="entry name" value="RsmC/RlmG"/>
</dbReference>
<dbReference type="InterPro" id="IPR020596">
    <property type="entry name" value="rRNA_Ade_Mease_Trfase_CS"/>
</dbReference>
<dbReference type="EMBL" id="QWLB01000004">
    <property type="protein sequence ID" value="RIH93667.1"/>
    <property type="molecule type" value="Genomic_DNA"/>
</dbReference>
<keyword evidence="2 4" id="KW-0808">Transferase</keyword>